<dbReference type="AlphaFoldDB" id="A0A438J0X0"/>
<protein>
    <submittedName>
        <fullName evidence="1">Uncharacterized protein</fullName>
    </submittedName>
</protein>
<gene>
    <name evidence="1" type="ORF">CK203_016509</name>
</gene>
<dbReference type="EMBL" id="QGNW01000069">
    <property type="protein sequence ID" value="RVX02600.1"/>
    <property type="molecule type" value="Genomic_DNA"/>
</dbReference>
<comment type="caution">
    <text evidence="1">The sequence shown here is derived from an EMBL/GenBank/DDBJ whole genome shotgun (WGS) entry which is preliminary data.</text>
</comment>
<sequence>MERKREVGVLVLQGKVMGWVFRRPTKMGGWSLAKGWLLRWEMVEECSSGRIGGLERFLERGFSKLVLISLH</sequence>
<organism evidence="1 2">
    <name type="scientific">Vitis vinifera</name>
    <name type="common">Grape</name>
    <dbReference type="NCBI Taxonomy" id="29760"/>
    <lineage>
        <taxon>Eukaryota</taxon>
        <taxon>Viridiplantae</taxon>
        <taxon>Streptophyta</taxon>
        <taxon>Embryophyta</taxon>
        <taxon>Tracheophyta</taxon>
        <taxon>Spermatophyta</taxon>
        <taxon>Magnoliopsida</taxon>
        <taxon>eudicotyledons</taxon>
        <taxon>Gunneridae</taxon>
        <taxon>Pentapetalae</taxon>
        <taxon>rosids</taxon>
        <taxon>Vitales</taxon>
        <taxon>Vitaceae</taxon>
        <taxon>Viteae</taxon>
        <taxon>Vitis</taxon>
    </lineage>
</organism>
<evidence type="ECO:0000313" key="2">
    <source>
        <dbReference type="Proteomes" id="UP000288805"/>
    </source>
</evidence>
<name>A0A438J0X0_VITVI</name>
<accession>A0A438J0X0</accession>
<dbReference type="Proteomes" id="UP000288805">
    <property type="component" value="Unassembled WGS sequence"/>
</dbReference>
<reference evidence="1 2" key="1">
    <citation type="journal article" date="2018" name="PLoS Genet.">
        <title>Population sequencing reveals clonal diversity and ancestral inbreeding in the grapevine cultivar Chardonnay.</title>
        <authorList>
            <person name="Roach M.J."/>
            <person name="Johnson D.L."/>
            <person name="Bohlmann J."/>
            <person name="van Vuuren H.J."/>
            <person name="Jones S.J."/>
            <person name="Pretorius I.S."/>
            <person name="Schmidt S.A."/>
            <person name="Borneman A.R."/>
        </authorList>
    </citation>
    <scope>NUCLEOTIDE SEQUENCE [LARGE SCALE GENOMIC DNA]</scope>
    <source>
        <strain evidence="2">cv. Chardonnay</strain>
        <tissue evidence="1">Leaf</tissue>
    </source>
</reference>
<proteinExistence type="predicted"/>
<evidence type="ECO:0000313" key="1">
    <source>
        <dbReference type="EMBL" id="RVX02600.1"/>
    </source>
</evidence>